<dbReference type="OrthoDB" id="9808976at2"/>
<dbReference type="Pfam" id="PF13432">
    <property type="entry name" value="TPR_16"/>
    <property type="match status" value="1"/>
</dbReference>
<keyword evidence="2 3" id="KW-0802">TPR repeat</keyword>
<dbReference type="RefSeq" id="WP_129331215.1">
    <property type="nucleotide sequence ID" value="NZ_SDVB01000170.1"/>
</dbReference>
<dbReference type="SMART" id="SM00028">
    <property type="entry name" value="TPR"/>
    <property type="match status" value="5"/>
</dbReference>
<evidence type="ECO:0000256" key="3">
    <source>
        <dbReference type="PROSITE-ProRule" id="PRU00339"/>
    </source>
</evidence>
<gene>
    <name evidence="5" type="ORF">EUU22_06495</name>
</gene>
<evidence type="ECO:0000259" key="4">
    <source>
        <dbReference type="Pfam" id="PF13480"/>
    </source>
</evidence>
<dbReference type="GO" id="GO:0016740">
    <property type="term" value="F:transferase activity"/>
    <property type="evidence" value="ECO:0007669"/>
    <property type="project" value="UniProtKB-KW"/>
</dbReference>
<dbReference type="SUPFAM" id="SSF55729">
    <property type="entry name" value="Acyl-CoA N-acyltransferases (Nat)"/>
    <property type="match status" value="1"/>
</dbReference>
<keyword evidence="1" id="KW-0677">Repeat</keyword>
<dbReference type="PROSITE" id="PS50005">
    <property type="entry name" value="TPR"/>
    <property type="match status" value="3"/>
</dbReference>
<dbReference type="PANTHER" id="PTHR44858">
    <property type="entry name" value="TETRATRICOPEPTIDE REPEAT PROTEIN 6"/>
    <property type="match status" value="1"/>
</dbReference>
<comment type="caution">
    <text evidence="5">The sequence shown here is derived from an EMBL/GenBank/DDBJ whole genome shotgun (WGS) entry which is preliminary data.</text>
</comment>
<reference evidence="5 6" key="1">
    <citation type="submission" date="2019-01" db="EMBL/GenBank/DDBJ databases">
        <authorList>
            <person name="Deng T."/>
        </authorList>
    </citation>
    <scope>NUCLEOTIDE SEQUENCE [LARGE SCALE GENOMIC DNA]</scope>
    <source>
        <strain evidence="5 6">F8825</strain>
    </source>
</reference>
<feature type="repeat" description="TPR" evidence="3">
    <location>
        <begin position="452"/>
        <end position="485"/>
    </location>
</feature>
<dbReference type="Pfam" id="PF13424">
    <property type="entry name" value="TPR_12"/>
    <property type="match status" value="1"/>
</dbReference>
<dbReference type="InterPro" id="IPR019734">
    <property type="entry name" value="TPR_rpt"/>
</dbReference>
<dbReference type="PROSITE" id="PS50293">
    <property type="entry name" value="TPR_REGION"/>
    <property type="match status" value="1"/>
</dbReference>
<dbReference type="EMBL" id="SDVB01000170">
    <property type="protein sequence ID" value="RYC17625.1"/>
    <property type="molecule type" value="Genomic_DNA"/>
</dbReference>
<dbReference type="PANTHER" id="PTHR44858:SF1">
    <property type="entry name" value="UDP-N-ACETYLGLUCOSAMINE--PEPTIDE N-ACETYLGLUCOSAMINYLTRANSFERASE SPINDLY-RELATED"/>
    <property type="match status" value="1"/>
</dbReference>
<dbReference type="Pfam" id="PF13480">
    <property type="entry name" value="Acetyltransf_6"/>
    <property type="match status" value="1"/>
</dbReference>
<feature type="repeat" description="TPR" evidence="3">
    <location>
        <begin position="520"/>
        <end position="553"/>
    </location>
</feature>
<evidence type="ECO:0000313" key="5">
    <source>
        <dbReference type="EMBL" id="RYC17625.1"/>
    </source>
</evidence>
<dbReference type="Gene3D" id="1.25.40.10">
    <property type="entry name" value="Tetratricopeptide repeat domain"/>
    <property type="match status" value="1"/>
</dbReference>
<dbReference type="InterPro" id="IPR016181">
    <property type="entry name" value="Acyl_CoA_acyltransferase"/>
</dbReference>
<dbReference type="SUPFAM" id="SSF48452">
    <property type="entry name" value="TPR-like"/>
    <property type="match status" value="1"/>
</dbReference>
<evidence type="ECO:0000256" key="2">
    <source>
        <dbReference type="ARBA" id="ARBA00022803"/>
    </source>
</evidence>
<dbReference type="Gene3D" id="3.40.630.30">
    <property type="match status" value="1"/>
</dbReference>
<evidence type="ECO:0000313" key="6">
    <source>
        <dbReference type="Proteomes" id="UP000291088"/>
    </source>
</evidence>
<keyword evidence="6" id="KW-1185">Reference proteome</keyword>
<name>A0A4Q2TJC1_9HYPH</name>
<sequence length="574" mass="63896">MQVDVASTFDELDAWKDDWERVHAADGEAHCFLSWAWMRRWLERRSPWLVLAARRTPPNHGYVAFLPIQLRISADDTGLFNLVLLGGAPFAGYCGMIAVPEEAEAALDAFAAFLQDEVGWRHFVLDDVLMSELRLKRLLDAFPQAEFTHGKVKRAAHVTAGGDSIDHDVYVYVPLADDYEDFLSEKLGARTRRHARKALRLLDDPEQELKVTLPTADTLAESIDTFCELWRRQWWDLRPTYGEFILESARHMLPACFEAGMLHMPILRHRGSPVAAFVILLDPSRRTMVGFLSGRDLSFDRSVSPGLILHCHSIRWGIENGYRIYDLGTGDYSYKDSFGSEHRIVEKYRVSTRDGQNIGGRLDPRTVDEALARTAALAREGKLALAATCCAQVIAAAPTDPRASALAAEIDKARHVLSERRFAAATALLRADSLADAERALLEVVDLSPRHAGALQALALLRLRKGDFDGAIRHIDEAIAVLPGSAPAHFCRGNILVRQGRFGEALESYERAVALDGNHAPAFNNRGTLLYRMGRREEAIDSYRRALAIDPGFVSAADNLERACGERHAVPVQS</sequence>
<dbReference type="Proteomes" id="UP000291088">
    <property type="component" value="Unassembled WGS sequence"/>
</dbReference>
<feature type="domain" description="BioF2-like acetyltransferase" evidence="4">
    <location>
        <begin position="190"/>
        <end position="335"/>
    </location>
</feature>
<protein>
    <submittedName>
        <fullName evidence="5">GNAT family N-acetyltransferase</fullName>
    </submittedName>
</protein>
<dbReference type="AlphaFoldDB" id="A0A4Q2TJC1"/>
<dbReference type="InterPro" id="IPR011990">
    <property type="entry name" value="TPR-like_helical_dom_sf"/>
</dbReference>
<accession>A0A4Q2TJC1</accession>
<feature type="repeat" description="TPR" evidence="3">
    <location>
        <begin position="486"/>
        <end position="519"/>
    </location>
</feature>
<dbReference type="InterPro" id="IPR038740">
    <property type="entry name" value="BioF2-like_GNAT_dom"/>
</dbReference>
<keyword evidence="5" id="KW-0808">Transferase</keyword>
<proteinExistence type="predicted"/>
<evidence type="ECO:0000256" key="1">
    <source>
        <dbReference type="ARBA" id="ARBA00022737"/>
    </source>
</evidence>
<dbReference type="InterPro" id="IPR050498">
    <property type="entry name" value="Ycf3"/>
</dbReference>
<organism evidence="5 6">
    <name type="scientific">Ciceribacter ferrooxidans</name>
    <dbReference type="NCBI Taxonomy" id="2509717"/>
    <lineage>
        <taxon>Bacteria</taxon>
        <taxon>Pseudomonadati</taxon>
        <taxon>Pseudomonadota</taxon>
        <taxon>Alphaproteobacteria</taxon>
        <taxon>Hyphomicrobiales</taxon>
        <taxon>Rhizobiaceae</taxon>
        <taxon>Ciceribacter</taxon>
    </lineage>
</organism>